<dbReference type="EMBL" id="CP042198">
    <property type="protein sequence ID" value="QDS75992.1"/>
    <property type="molecule type" value="Genomic_DNA"/>
</dbReference>
<feature type="compositionally biased region" description="Polar residues" evidence="1">
    <location>
        <begin position="107"/>
        <end position="125"/>
    </location>
</feature>
<keyword evidence="2" id="KW-1133">Transmembrane helix</keyword>
<keyword evidence="4" id="KW-1185">Reference proteome</keyword>
<keyword evidence="2" id="KW-0472">Membrane</keyword>
<protein>
    <submittedName>
        <fullName evidence="3">Uncharacterized protein</fullName>
    </submittedName>
</protein>
<evidence type="ECO:0000256" key="2">
    <source>
        <dbReference type="SAM" id="Phobius"/>
    </source>
</evidence>
<sequence length="239" mass="26748">MRLRPSSDLILPTLMMGTYLFLPLIYLLLLSSPIFKLDSLSRETATTLIILILLIHIYTFGIGYLIYRAIKRRKKYSESLKGEGESLPMYNLLRGDGDRLSLDLDSVSHTPSNSSPNPKTWTRSLFTRERTNGPDTYDDDNNREAEILPLYNSPSPSSPYSNSNADTIADWVEANSADIGSAAKYEWEDQTVGLRRTSTSSSNMATATATATATETWVQTTRNLMFDTRGGLLRSLMRA</sequence>
<gene>
    <name evidence="3" type="ORF">FKW77_004416</name>
</gene>
<accession>A0A517LK38</accession>
<feature type="transmembrane region" description="Helical" evidence="2">
    <location>
        <begin position="48"/>
        <end position="67"/>
    </location>
</feature>
<evidence type="ECO:0000256" key="1">
    <source>
        <dbReference type="SAM" id="MobiDB-lite"/>
    </source>
</evidence>
<organism evidence="3 4">
    <name type="scientific">Venturia effusa</name>
    <dbReference type="NCBI Taxonomy" id="50376"/>
    <lineage>
        <taxon>Eukaryota</taxon>
        <taxon>Fungi</taxon>
        <taxon>Dikarya</taxon>
        <taxon>Ascomycota</taxon>
        <taxon>Pezizomycotina</taxon>
        <taxon>Dothideomycetes</taxon>
        <taxon>Pleosporomycetidae</taxon>
        <taxon>Venturiales</taxon>
        <taxon>Venturiaceae</taxon>
        <taxon>Venturia</taxon>
    </lineage>
</organism>
<feature type="region of interest" description="Disordered" evidence="1">
    <location>
        <begin position="104"/>
        <end position="143"/>
    </location>
</feature>
<dbReference type="Proteomes" id="UP000316270">
    <property type="component" value="Chromosome 14"/>
</dbReference>
<feature type="transmembrane region" description="Helical" evidence="2">
    <location>
        <begin position="9"/>
        <end position="28"/>
    </location>
</feature>
<proteinExistence type="predicted"/>
<keyword evidence="2" id="KW-0812">Transmembrane</keyword>
<evidence type="ECO:0000313" key="3">
    <source>
        <dbReference type="EMBL" id="QDS75992.1"/>
    </source>
</evidence>
<name>A0A517LK38_9PEZI</name>
<dbReference type="AlphaFoldDB" id="A0A517LK38"/>
<reference evidence="3 4" key="1">
    <citation type="submission" date="2019-07" db="EMBL/GenBank/DDBJ databases">
        <title>Finished genome of Venturia effusa.</title>
        <authorList>
            <person name="Young C.A."/>
            <person name="Cox M.P."/>
            <person name="Ganley A.R.D."/>
            <person name="David W.J."/>
        </authorList>
    </citation>
    <scope>NUCLEOTIDE SEQUENCE [LARGE SCALE GENOMIC DNA]</scope>
    <source>
        <strain evidence="4">albino</strain>
    </source>
</reference>
<evidence type="ECO:0000313" key="4">
    <source>
        <dbReference type="Proteomes" id="UP000316270"/>
    </source>
</evidence>